<keyword evidence="3" id="KW-1185">Reference proteome</keyword>
<organism evidence="2 3">
    <name type="scientific">Catenuloplanes indicus</name>
    <dbReference type="NCBI Taxonomy" id="137267"/>
    <lineage>
        <taxon>Bacteria</taxon>
        <taxon>Bacillati</taxon>
        <taxon>Actinomycetota</taxon>
        <taxon>Actinomycetes</taxon>
        <taxon>Micromonosporales</taxon>
        <taxon>Micromonosporaceae</taxon>
        <taxon>Catenuloplanes</taxon>
    </lineage>
</organism>
<dbReference type="EMBL" id="JAUSUZ010000001">
    <property type="protein sequence ID" value="MDQ0364073.1"/>
    <property type="molecule type" value="Genomic_DNA"/>
</dbReference>
<dbReference type="InterPro" id="IPR049240">
    <property type="entry name" value="DUF6875"/>
</dbReference>
<proteinExistence type="predicted"/>
<evidence type="ECO:0000259" key="1">
    <source>
        <dbReference type="Pfam" id="PF21780"/>
    </source>
</evidence>
<evidence type="ECO:0000313" key="2">
    <source>
        <dbReference type="EMBL" id="MDQ0364073.1"/>
    </source>
</evidence>
<sequence>MLTRPGFPGQVLFDAADLHAELPHPLVAGVTGRLLEVLAWAQHYLCGPHPDLGRKGPVCPFVQGSLDRGVFYLAVHRGDTLDPDDLDALLAGYRDWFTALEPAHGPAAQFKTILLTLPDLPDEIARVQVDSAQARLKAAYTERGLMIGEFHDGPPAKGGLWNPDFRPLHSPVPLLAIRHMVPSDFPFLADDPVTLGAYLSRFSGNGPVALRRQVAAAATRFGLDLPAQIQEA</sequence>
<accession>A0AAE3VU93</accession>
<protein>
    <recommendedName>
        <fullName evidence="1">DUF6875 domain-containing protein</fullName>
    </recommendedName>
</protein>
<comment type="caution">
    <text evidence="2">The sequence shown here is derived from an EMBL/GenBank/DDBJ whole genome shotgun (WGS) entry which is preliminary data.</text>
</comment>
<evidence type="ECO:0000313" key="3">
    <source>
        <dbReference type="Proteomes" id="UP001240236"/>
    </source>
</evidence>
<dbReference type="Proteomes" id="UP001240236">
    <property type="component" value="Unassembled WGS sequence"/>
</dbReference>
<dbReference type="Pfam" id="PF21780">
    <property type="entry name" value="DUF6875"/>
    <property type="match status" value="1"/>
</dbReference>
<dbReference type="RefSeq" id="WP_307235185.1">
    <property type="nucleotide sequence ID" value="NZ_JAUSUZ010000001.1"/>
</dbReference>
<dbReference type="AlphaFoldDB" id="A0AAE3VU93"/>
<feature type="domain" description="DUF6875" evidence="1">
    <location>
        <begin position="36"/>
        <end position="211"/>
    </location>
</feature>
<reference evidence="2 3" key="1">
    <citation type="submission" date="2023-07" db="EMBL/GenBank/DDBJ databases">
        <title>Sequencing the genomes of 1000 actinobacteria strains.</title>
        <authorList>
            <person name="Klenk H.-P."/>
        </authorList>
    </citation>
    <scope>NUCLEOTIDE SEQUENCE [LARGE SCALE GENOMIC DNA]</scope>
    <source>
        <strain evidence="2 3">DSM 44709</strain>
    </source>
</reference>
<name>A0AAE3VU93_9ACTN</name>
<gene>
    <name evidence="2" type="ORF">J2S42_000742</name>
</gene>